<dbReference type="AlphaFoldDB" id="A0A6G3TD89"/>
<dbReference type="RefSeq" id="WP_164274964.1">
    <property type="nucleotide sequence ID" value="NZ_JAAGMQ010000458.1"/>
</dbReference>
<comment type="similarity">
    <text evidence="1">Belongs to the UPF0312 family.</text>
</comment>
<dbReference type="Gene3D" id="2.40.128.110">
    <property type="entry name" value="Lipid/polyisoprenoid-binding, YceI-like"/>
    <property type="match status" value="1"/>
</dbReference>
<name>A0A6G3TD89_9ACTN</name>
<sequence length="174" mass="18858">MTNAIQAGTWSVEPTGSTAAFTVRNMIFRSVQGRFPIESAEVSVDADGVPQTVTATLDAAGFSTDHPKRDAHVRGKDFLHTDAHPRLTFRSTAVVPQEPGTWLVQGRLTLRGVTSDVHLTVRVEQDGDDTAEVIATTLLDRRAAGVGYGPSFLVGREVAVQLDLRLRRTPEHSV</sequence>
<evidence type="ECO:0000256" key="1">
    <source>
        <dbReference type="ARBA" id="ARBA00008812"/>
    </source>
</evidence>
<dbReference type="EMBL" id="JAAGMQ010000458">
    <property type="protein sequence ID" value="NEC34709.1"/>
    <property type="molecule type" value="Genomic_DNA"/>
</dbReference>
<protein>
    <submittedName>
        <fullName evidence="3">YceI family protein</fullName>
    </submittedName>
</protein>
<organism evidence="3 4">
    <name type="scientific">Streptomyces rubrogriseus</name>
    <dbReference type="NCBI Taxonomy" id="194673"/>
    <lineage>
        <taxon>Bacteria</taxon>
        <taxon>Bacillati</taxon>
        <taxon>Actinomycetota</taxon>
        <taxon>Actinomycetes</taxon>
        <taxon>Kitasatosporales</taxon>
        <taxon>Streptomycetaceae</taxon>
        <taxon>Streptomyces</taxon>
        <taxon>Streptomyces violaceoruber group</taxon>
    </lineage>
</organism>
<dbReference type="Proteomes" id="UP000475666">
    <property type="component" value="Unassembled WGS sequence"/>
</dbReference>
<dbReference type="InterPro" id="IPR036761">
    <property type="entry name" value="TTHA0802/YceI-like_sf"/>
</dbReference>
<dbReference type="SUPFAM" id="SSF101874">
    <property type="entry name" value="YceI-like"/>
    <property type="match status" value="1"/>
</dbReference>
<comment type="caution">
    <text evidence="3">The sequence shown here is derived from an EMBL/GenBank/DDBJ whole genome shotgun (WGS) entry which is preliminary data.</text>
</comment>
<feature type="domain" description="Lipid/polyisoprenoid-binding YceI-like" evidence="2">
    <location>
        <begin position="9"/>
        <end position="167"/>
    </location>
</feature>
<dbReference type="InterPro" id="IPR007372">
    <property type="entry name" value="Lipid/polyisoprenoid-bd_YceI"/>
</dbReference>
<evidence type="ECO:0000313" key="4">
    <source>
        <dbReference type="Proteomes" id="UP000475666"/>
    </source>
</evidence>
<gene>
    <name evidence="3" type="ORF">G3I66_16260</name>
</gene>
<reference evidence="3 4" key="1">
    <citation type="submission" date="2020-01" db="EMBL/GenBank/DDBJ databases">
        <title>Insect and environment-associated Actinomycetes.</title>
        <authorList>
            <person name="Currrie C."/>
            <person name="Chevrette M."/>
            <person name="Carlson C."/>
            <person name="Stubbendieck R."/>
            <person name="Wendt-Pienkowski E."/>
        </authorList>
    </citation>
    <scope>NUCLEOTIDE SEQUENCE [LARGE SCALE GENOMIC DNA]</scope>
    <source>
        <strain evidence="3 4">SID7739</strain>
    </source>
</reference>
<dbReference type="PANTHER" id="PTHR34406">
    <property type="entry name" value="PROTEIN YCEI"/>
    <property type="match status" value="1"/>
</dbReference>
<dbReference type="Pfam" id="PF04264">
    <property type="entry name" value="YceI"/>
    <property type="match status" value="1"/>
</dbReference>
<proteinExistence type="inferred from homology"/>
<dbReference type="PANTHER" id="PTHR34406:SF1">
    <property type="entry name" value="PROTEIN YCEI"/>
    <property type="match status" value="1"/>
</dbReference>
<evidence type="ECO:0000313" key="3">
    <source>
        <dbReference type="EMBL" id="NEC34709.1"/>
    </source>
</evidence>
<accession>A0A6G3TD89</accession>
<evidence type="ECO:0000259" key="2">
    <source>
        <dbReference type="SMART" id="SM00867"/>
    </source>
</evidence>
<dbReference type="SMART" id="SM00867">
    <property type="entry name" value="YceI"/>
    <property type="match status" value="1"/>
</dbReference>